<dbReference type="AlphaFoldDB" id="A0A1Q3AT63"/>
<evidence type="ECO:0000256" key="3">
    <source>
        <dbReference type="ARBA" id="ARBA00023136"/>
    </source>
</evidence>
<evidence type="ECO:0000256" key="1">
    <source>
        <dbReference type="ARBA" id="ARBA00004656"/>
    </source>
</evidence>
<dbReference type="GO" id="GO:0005765">
    <property type="term" value="C:lysosomal membrane"/>
    <property type="evidence" value="ECO:0007669"/>
    <property type="project" value="UniProtKB-SubCell"/>
</dbReference>
<name>A0A1Q3AT63_CEPFO</name>
<comment type="caution">
    <text evidence="5">The sequence shown here is derived from an EMBL/GenBank/DDBJ whole genome shotgun (WGS) entry which is preliminary data.</text>
</comment>
<reference evidence="6" key="1">
    <citation type="submission" date="2016-04" db="EMBL/GenBank/DDBJ databases">
        <title>Cephalotus genome sequencing.</title>
        <authorList>
            <person name="Fukushima K."/>
            <person name="Hasebe M."/>
            <person name="Fang X."/>
        </authorList>
    </citation>
    <scope>NUCLEOTIDE SEQUENCE [LARGE SCALE GENOMIC DNA]</scope>
    <source>
        <strain evidence="6">cv. St1</strain>
    </source>
</reference>
<sequence length="154" mass="17201">SDESPYTFDKMHGFSTVDGFVEISEGMAEMIKYVANEPSVDVFYVQQHTQNAVHNVISLRNNVAEESRETASHTEDLDDSIAMVRSMKECGLPIADEMIRDIKKSLVVMTTKQPRRGLINPSSVHSSWGPVTWGSSSVYAQKDGEKEVIIFNCI</sequence>
<dbReference type="InterPro" id="IPR019320">
    <property type="entry name" value="BORCS8"/>
</dbReference>
<evidence type="ECO:0000256" key="4">
    <source>
        <dbReference type="ARBA" id="ARBA00023228"/>
    </source>
</evidence>
<organism evidence="5 6">
    <name type="scientific">Cephalotus follicularis</name>
    <name type="common">Albany pitcher plant</name>
    <dbReference type="NCBI Taxonomy" id="3775"/>
    <lineage>
        <taxon>Eukaryota</taxon>
        <taxon>Viridiplantae</taxon>
        <taxon>Streptophyta</taxon>
        <taxon>Embryophyta</taxon>
        <taxon>Tracheophyta</taxon>
        <taxon>Spermatophyta</taxon>
        <taxon>Magnoliopsida</taxon>
        <taxon>eudicotyledons</taxon>
        <taxon>Gunneridae</taxon>
        <taxon>Pentapetalae</taxon>
        <taxon>rosids</taxon>
        <taxon>fabids</taxon>
        <taxon>Oxalidales</taxon>
        <taxon>Cephalotaceae</taxon>
        <taxon>Cephalotus</taxon>
    </lineage>
</organism>
<comment type="subcellular location">
    <subcellularLocation>
        <location evidence="1">Lysosome membrane</location>
    </subcellularLocation>
</comment>
<dbReference type="PANTHER" id="PTHR21146">
    <property type="entry name" value="MEF2B PROTEIN"/>
    <property type="match status" value="1"/>
</dbReference>
<dbReference type="OrthoDB" id="19830at2759"/>
<dbReference type="STRING" id="3775.A0A1Q3AT63"/>
<dbReference type="InParanoid" id="A0A1Q3AT63"/>
<feature type="non-terminal residue" evidence="5">
    <location>
        <position position="1"/>
    </location>
</feature>
<evidence type="ECO:0000313" key="6">
    <source>
        <dbReference type="Proteomes" id="UP000187406"/>
    </source>
</evidence>
<evidence type="ECO:0000313" key="5">
    <source>
        <dbReference type="EMBL" id="GAV58938.1"/>
    </source>
</evidence>
<keyword evidence="6" id="KW-1185">Reference proteome</keyword>
<keyword evidence="4" id="KW-0458">Lysosome</keyword>
<protein>
    <submittedName>
        <fullName evidence="5">NEP domain-containing protein</fullName>
    </submittedName>
</protein>
<dbReference type="PANTHER" id="PTHR21146:SF0">
    <property type="entry name" value="BLOC-1-RELATED COMPLEX SUBUNIT 8"/>
    <property type="match status" value="1"/>
</dbReference>
<dbReference type="EMBL" id="BDDD01000091">
    <property type="protein sequence ID" value="GAV58938.1"/>
    <property type="molecule type" value="Genomic_DNA"/>
</dbReference>
<dbReference type="Proteomes" id="UP000187406">
    <property type="component" value="Unassembled WGS sequence"/>
</dbReference>
<proteinExistence type="inferred from homology"/>
<keyword evidence="3" id="KW-0472">Membrane</keyword>
<evidence type="ECO:0000256" key="2">
    <source>
        <dbReference type="ARBA" id="ARBA00010463"/>
    </source>
</evidence>
<accession>A0A1Q3AT63</accession>
<comment type="similarity">
    <text evidence="2">Belongs to the BORCS8 family.</text>
</comment>
<gene>
    <name evidence="5" type="ORF">CFOL_v3_02471</name>
</gene>
<dbReference type="Pfam" id="PF10167">
    <property type="entry name" value="BORCS8"/>
    <property type="match status" value="1"/>
</dbReference>
<dbReference type="FunCoup" id="A0A1Q3AT63">
    <property type="interactions" value="1001"/>
</dbReference>